<dbReference type="Proteomes" id="UP001056120">
    <property type="component" value="Linkage Group LG24"/>
</dbReference>
<proteinExistence type="predicted"/>
<reference evidence="1 2" key="2">
    <citation type="journal article" date="2022" name="Mol. Ecol. Resour.">
        <title>The genomes of chicory, endive, great burdock and yacon provide insights into Asteraceae paleo-polyploidization history and plant inulin production.</title>
        <authorList>
            <person name="Fan W."/>
            <person name="Wang S."/>
            <person name="Wang H."/>
            <person name="Wang A."/>
            <person name="Jiang F."/>
            <person name="Liu H."/>
            <person name="Zhao H."/>
            <person name="Xu D."/>
            <person name="Zhang Y."/>
        </authorList>
    </citation>
    <scope>NUCLEOTIDE SEQUENCE [LARGE SCALE GENOMIC DNA]</scope>
    <source>
        <strain evidence="2">cv. Yunnan</strain>
        <tissue evidence="1">Leaves</tissue>
    </source>
</reference>
<name>A0ACB9AX04_9ASTR</name>
<accession>A0ACB9AX04</accession>
<sequence>MTTNRESDQVLQVVTAALVSPTNGLRFRSSSDGGAPRTLIWCFKCFARFDFGCLERGEGDGSVEDLKYESKCSSLFIYEDDFKEEHNFVARLIQMLYNDDPEEMLKQRFGLRASTDHDGGILVIFLRSGSGTGSSF</sequence>
<organism evidence="1 2">
    <name type="scientific">Smallanthus sonchifolius</name>
    <dbReference type="NCBI Taxonomy" id="185202"/>
    <lineage>
        <taxon>Eukaryota</taxon>
        <taxon>Viridiplantae</taxon>
        <taxon>Streptophyta</taxon>
        <taxon>Embryophyta</taxon>
        <taxon>Tracheophyta</taxon>
        <taxon>Spermatophyta</taxon>
        <taxon>Magnoliopsida</taxon>
        <taxon>eudicotyledons</taxon>
        <taxon>Gunneridae</taxon>
        <taxon>Pentapetalae</taxon>
        <taxon>asterids</taxon>
        <taxon>campanulids</taxon>
        <taxon>Asterales</taxon>
        <taxon>Asteraceae</taxon>
        <taxon>Asteroideae</taxon>
        <taxon>Heliantheae alliance</taxon>
        <taxon>Millerieae</taxon>
        <taxon>Smallanthus</taxon>
    </lineage>
</organism>
<comment type="caution">
    <text evidence="1">The sequence shown here is derived from an EMBL/GenBank/DDBJ whole genome shotgun (WGS) entry which is preliminary data.</text>
</comment>
<evidence type="ECO:0000313" key="1">
    <source>
        <dbReference type="EMBL" id="KAI3712960.1"/>
    </source>
</evidence>
<protein>
    <submittedName>
        <fullName evidence="1">Uncharacterized protein</fullName>
    </submittedName>
</protein>
<evidence type="ECO:0000313" key="2">
    <source>
        <dbReference type="Proteomes" id="UP001056120"/>
    </source>
</evidence>
<dbReference type="EMBL" id="CM042041">
    <property type="protein sequence ID" value="KAI3712960.1"/>
    <property type="molecule type" value="Genomic_DNA"/>
</dbReference>
<gene>
    <name evidence="1" type="ORF">L1987_71530</name>
</gene>
<keyword evidence="2" id="KW-1185">Reference proteome</keyword>
<reference evidence="2" key="1">
    <citation type="journal article" date="2022" name="Mol. Ecol. Resour.">
        <title>The genomes of chicory, endive, great burdock and yacon provide insights into Asteraceae palaeo-polyploidization history and plant inulin production.</title>
        <authorList>
            <person name="Fan W."/>
            <person name="Wang S."/>
            <person name="Wang H."/>
            <person name="Wang A."/>
            <person name="Jiang F."/>
            <person name="Liu H."/>
            <person name="Zhao H."/>
            <person name="Xu D."/>
            <person name="Zhang Y."/>
        </authorList>
    </citation>
    <scope>NUCLEOTIDE SEQUENCE [LARGE SCALE GENOMIC DNA]</scope>
    <source>
        <strain evidence="2">cv. Yunnan</strain>
    </source>
</reference>